<protein>
    <submittedName>
        <fullName evidence="2">Uncharacterized protein</fullName>
    </submittedName>
</protein>
<feature type="compositionally biased region" description="Polar residues" evidence="1">
    <location>
        <begin position="108"/>
        <end position="118"/>
    </location>
</feature>
<proteinExistence type="predicted"/>
<feature type="compositionally biased region" description="Low complexity" evidence="1">
    <location>
        <begin position="87"/>
        <end position="98"/>
    </location>
</feature>
<gene>
    <name evidence="2" type="ORF">SMRZ_LOCUS26097</name>
</gene>
<evidence type="ECO:0000256" key="1">
    <source>
        <dbReference type="SAM" id="MobiDB-lite"/>
    </source>
</evidence>
<keyword evidence="3" id="KW-1185">Reference proteome</keyword>
<feature type="region of interest" description="Disordered" evidence="1">
    <location>
        <begin position="87"/>
        <end position="118"/>
    </location>
</feature>
<reference evidence="2 3" key="1">
    <citation type="submission" date="2018-11" db="EMBL/GenBank/DDBJ databases">
        <authorList>
            <consortium name="Pathogen Informatics"/>
        </authorList>
    </citation>
    <scope>NUCLEOTIDE SEQUENCE [LARGE SCALE GENOMIC DNA]</scope>
    <source>
        <strain evidence="2 3">Zambia</strain>
    </source>
</reference>
<organism evidence="2 3">
    <name type="scientific">Schistosoma margrebowiei</name>
    <dbReference type="NCBI Taxonomy" id="48269"/>
    <lineage>
        <taxon>Eukaryota</taxon>
        <taxon>Metazoa</taxon>
        <taxon>Spiralia</taxon>
        <taxon>Lophotrochozoa</taxon>
        <taxon>Platyhelminthes</taxon>
        <taxon>Trematoda</taxon>
        <taxon>Digenea</taxon>
        <taxon>Strigeidida</taxon>
        <taxon>Schistosomatoidea</taxon>
        <taxon>Schistosomatidae</taxon>
        <taxon>Schistosoma</taxon>
    </lineage>
</organism>
<accession>A0A183NCS2</accession>
<evidence type="ECO:0000313" key="2">
    <source>
        <dbReference type="EMBL" id="VDP58194.1"/>
    </source>
</evidence>
<name>A0A183NCS2_9TREM</name>
<evidence type="ECO:0000313" key="3">
    <source>
        <dbReference type="Proteomes" id="UP000277204"/>
    </source>
</evidence>
<dbReference type="EMBL" id="UZAI01022572">
    <property type="protein sequence ID" value="VDP58194.1"/>
    <property type="molecule type" value="Genomic_DNA"/>
</dbReference>
<dbReference type="Proteomes" id="UP000277204">
    <property type="component" value="Unassembled WGS sequence"/>
</dbReference>
<sequence length="118" mass="13223">MNPMRTQRYADNSLKICDTVHKSEIKFGKYLSCSRFHTRNSCTFRNAECFKCGEIGHSQFSNTTVHFAATDAKICISDPVKLSVSADHLSSSTTSKSGIESHSRQELNDNNNMRNLVS</sequence>
<dbReference type="AlphaFoldDB" id="A0A183NCS2"/>